<dbReference type="VEuPathDB" id="TriTrypDB:Tb927.10.3420"/>
<reference evidence="2 3" key="2">
    <citation type="journal article" date="2005" name="Science">
        <title>The genome of the African trypanosome Trypanosoma brucei.</title>
        <authorList>
            <person name="Berriman M."/>
            <person name="Ghedin E."/>
            <person name="Hertz-Fowler C."/>
            <person name="Blandin G."/>
            <person name="Renauld H."/>
            <person name="Bartholomeu D.C."/>
            <person name="Lennard N.J."/>
            <person name="Caler E."/>
            <person name="Hamlin N.E."/>
            <person name="Haas B."/>
            <person name="Bohme U."/>
            <person name="Hannick L."/>
            <person name="Aslett M.A."/>
            <person name="Shallom J."/>
            <person name="Marcello L."/>
            <person name="Hou L."/>
            <person name="Wickstead B."/>
            <person name="Alsmark U.C."/>
            <person name="Arrowsmith C."/>
            <person name="Atkin R.J."/>
            <person name="Barron A.J."/>
            <person name="Bringaud F."/>
            <person name="Brooks K."/>
            <person name="Carrington M."/>
            <person name="Cherevach I."/>
            <person name="Chillingworth T.J."/>
            <person name="Churcher C."/>
            <person name="Clark L.N."/>
            <person name="Corton C.H."/>
            <person name="Cronin A."/>
            <person name="Davies R.M."/>
            <person name="Doggett J."/>
            <person name="Djikeng A."/>
            <person name="Feldblyum T."/>
            <person name="Field M.C."/>
            <person name="Fraser A."/>
            <person name="Goodhead I."/>
            <person name="Hance Z."/>
            <person name="Harper D."/>
            <person name="Harris B.R."/>
            <person name="Hauser H."/>
            <person name="Hostetler J."/>
            <person name="Ivens A."/>
            <person name="Jagels K."/>
            <person name="Johnson D."/>
            <person name="Johnson J."/>
            <person name="Jones K."/>
            <person name="Kerhornou A.X."/>
            <person name="Koo H."/>
            <person name="Larke N."/>
            <person name="Landfear S."/>
            <person name="Larkin C."/>
            <person name="Leech V."/>
            <person name="Line A."/>
            <person name="Lord A."/>
            <person name="Macleod A."/>
            <person name="Mooney P.J."/>
            <person name="Moule S."/>
            <person name="Martin D.M."/>
            <person name="Morgan G.W."/>
            <person name="Mungall K."/>
            <person name="Norbertczak H."/>
            <person name="Ormond D."/>
            <person name="Pai G."/>
            <person name="Peacock C.S."/>
            <person name="Peterson J."/>
            <person name="Quail M.A."/>
            <person name="Rabbinowitsch E."/>
            <person name="Rajandream M.A."/>
            <person name="Reitter C."/>
            <person name="Salzberg S.L."/>
            <person name="Sanders M."/>
            <person name="Schobel S."/>
            <person name="Sharp S."/>
            <person name="Simmonds M."/>
            <person name="Simpson A.J."/>
            <person name="Tallon L."/>
            <person name="Turner C.M."/>
            <person name="Tait A."/>
            <person name="Tivey A.R."/>
            <person name="Van Aken S."/>
            <person name="Walker D."/>
            <person name="Wanless D."/>
            <person name="Wang S."/>
            <person name="White B."/>
            <person name="White O."/>
            <person name="Whitehead S."/>
            <person name="Woodward J."/>
            <person name="Wortman J."/>
            <person name="Adams M.D."/>
            <person name="Embley T.M."/>
            <person name="Gull K."/>
            <person name="Ullu E."/>
            <person name="Barry J.D."/>
            <person name="Fairlamb A.H."/>
            <person name="Opperdoes F."/>
            <person name="Barrell B.G."/>
            <person name="Donelson J.E."/>
            <person name="Hall N."/>
            <person name="Fraser C.M."/>
            <person name="Melville S.E."/>
            <person name="El-Sayed N.M."/>
        </authorList>
    </citation>
    <scope>NUCLEOTIDE SEQUENCE [LARGE SCALE GENOMIC DNA]</scope>
    <source>
        <strain evidence="2 3">927/4 GUTat10.1</strain>
    </source>
</reference>
<evidence type="ECO:0000313" key="3">
    <source>
        <dbReference type="Proteomes" id="UP000008524"/>
    </source>
</evidence>
<proteinExistence type="predicted"/>
<gene>
    <name evidence="2" type="ORF">Tb10.70.4010</name>
</gene>
<organism evidence="2 3">
    <name type="scientific">Trypanosoma brucei brucei (strain 927/4 GUTat10.1)</name>
    <dbReference type="NCBI Taxonomy" id="185431"/>
    <lineage>
        <taxon>Eukaryota</taxon>
        <taxon>Discoba</taxon>
        <taxon>Euglenozoa</taxon>
        <taxon>Kinetoplastea</taxon>
        <taxon>Metakinetoplastina</taxon>
        <taxon>Trypanosomatida</taxon>
        <taxon>Trypanosomatidae</taxon>
        <taxon>Trypanosoma</taxon>
    </lineage>
</organism>
<dbReference type="KEGG" id="tbr:Tb10.70.4010"/>
<evidence type="ECO:0000313" key="2">
    <source>
        <dbReference type="EMBL" id="EAN77765.1"/>
    </source>
</evidence>
<feature type="transmembrane region" description="Helical" evidence="1">
    <location>
        <begin position="72"/>
        <end position="93"/>
    </location>
</feature>
<dbReference type="GO" id="GO:0005737">
    <property type="term" value="C:cytoplasm"/>
    <property type="evidence" value="ECO:0000314"/>
    <property type="project" value="GeneDB"/>
</dbReference>
<keyword evidence="1" id="KW-1133">Transmembrane helix</keyword>
<dbReference type="GeneID" id="3662651"/>
<name>Q38BQ5_TRYB2</name>
<feature type="transmembrane region" description="Helical" evidence="1">
    <location>
        <begin position="100"/>
        <end position="117"/>
    </location>
</feature>
<feature type="transmembrane region" description="Helical" evidence="1">
    <location>
        <begin position="129"/>
        <end position="147"/>
    </location>
</feature>
<dbReference type="AlphaFoldDB" id="Q38BQ5"/>
<dbReference type="RefSeq" id="XP_822593.1">
    <property type="nucleotide sequence ID" value="XM_817500.1"/>
</dbReference>
<sequence length="155" mass="18351">MNLNCEGRDVGRNLLMEGKGKKKKIAHLFIYIYLYICATNRWGEMKISLILFVVFVHLHSFFFLIYGLINSFVSVTCFFFSVVVEEPALFWCIQLDMTILPFYAINFFIIVIVLVPFENVARTLLSLQIIARLNTFFFFFFLLSFFLKKNIYIYL</sequence>
<keyword evidence="3" id="KW-1185">Reference proteome</keyword>
<feature type="transmembrane region" description="Helical" evidence="1">
    <location>
        <begin position="25"/>
        <end position="42"/>
    </location>
</feature>
<protein>
    <submittedName>
        <fullName evidence="2">Uncharacterized protein</fullName>
    </submittedName>
</protein>
<evidence type="ECO:0000256" key="1">
    <source>
        <dbReference type="SAM" id="Phobius"/>
    </source>
</evidence>
<keyword evidence="1" id="KW-0812">Transmembrane</keyword>
<keyword evidence="1" id="KW-0472">Membrane</keyword>
<dbReference type="Proteomes" id="UP000008524">
    <property type="component" value="Chromosome 10"/>
</dbReference>
<reference evidence="2 3" key="1">
    <citation type="journal article" date="2005" name="Science">
        <title>Comparative genomics of trypanosomatid parasitic protozoa.</title>
        <authorList>
            <person name="El-Sayed N.M."/>
            <person name="Myler P.J."/>
            <person name="Blandin G."/>
            <person name="Berriman M."/>
            <person name="Crabtree J."/>
            <person name="Aggarwal G."/>
            <person name="Caler E."/>
            <person name="Renauld H."/>
            <person name="Worthey E.A."/>
            <person name="Hertz-Fowler C."/>
            <person name="Ghedin E."/>
            <person name="Peacock C."/>
            <person name="Bartholomeu D.C."/>
            <person name="Haas B.J."/>
            <person name="Tran A.N."/>
            <person name="Wortman J.R."/>
            <person name="Alsmark U.C."/>
            <person name="Angiuoli S."/>
            <person name="Anupama A."/>
            <person name="Badger J."/>
            <person name="Bringaud F."/>
            <person name="Cadag E."/>
            <person name="Carlton J.M."/>
            <person name="Cerqueira G.C."/>
            <person name="Creasy T."/>
            <person name="Delcher A.L."/>
            <person name="Djikeng A."/>
            <person name="Embley T.M."/>
            <person name="Hauser C."/>
            <person name="Ivens A.C."/>
            <person name="Kummerfeld S.K."/>
            <person name="Pereira-Leal J.B."/>
            <person name="Nilsson D."/>
            <person name="Peterson J."/>
            <person name="Salzberg S.L."/>
            <person name="Shallom J."/>
            <person name="Silva J.C."/>
            <person name="Sundaram J."/>
            <person name="Westenberger S."/>
            <person name="White O."/>
            <person name="Melville S.E."/>
            <person name="Donelson J.E."/>
            <person name="Andersson B."/>
            <person name="Stuart K.D."/>
            <person name="Hall N."/>
        </authorList>
    </citation>
    <scope>NUCLEOTIDE SEQUENCE [LARGE SCALE GENOMIC DNA]</scope>
    <source>
        <strain evidence="2 3">927/4 GUTat10.1</strain>
    </source>
</reference>
<dbReference type="InParanoid" id="Q38BQ5"/>
<dbReference type="PaxDb" id="5691-EAN77765"/>
<dbReference type="EMBL" id="CM000208">
    <property type="protein sequence ID" value="EAN77765.1"/>
    <property type="molecule type" value="Genomic_DNA"/>
</dbReference>
<accession>Q38BQ5</accession>
<dbReference type="GO" id="GO:0031981">
    <property type="term" value="C:nuclear lumen"/>
    <property type="evidence" value="ECO:0006056"/>
    <property type="project" value="Others"/>
</dbReference>